<keyword evidence="3" id="KW-0804">Transcription</keyword>
<dbReference type="InterPro" id="IPR009057">
    <property type="entry name" value="Homeodomain-like_sf"/>
</dbReference>
<evidence type="ECO:0000256" key="4">
    <source>
        <dbReference type="PROSITE-ProRule" id="PRU00335"/>
    </source>
</evidence>
<keyword evidence="1" id="KW-0805">Transcription regulation</keyword>
<reference evidence="7" key="1">
    <citation type="journal article" date="2019" name="Int. J. Syst. Evol. Microbiol.">
        <title>The Global Catalogue of Microorganisms (GCM) 10K type strain sequencing project: providing services to taxonomists for standard genome sequencing and annotation.</title>
        <authorList>
            <consortium name="The Broad Institute Genomics Platform"/>
            <consortium name="The Broad Institute Genome Sequencing Center for Infectious Disease"/>
            <person name="Wu L."/>
            <person name="Ma J."/>
        </authorList>
    </citation>
    <scope>NUCLEOTIDE SEQUENCE [LARGE SCALE GENOMIC DNA]</scope>
    <source>
        <strain evidence="7">JCM 12125</strain>
    </source>
</reference>
<sequence>MSFAVCSRPRNAAATRGAILDAATKRFTAESYDQVGMRDIAKDVGVDPALISRYFGSKEDLFRQVIDDCGSGQDLMSGDRATFGERIAHDLVYGPRKEGKLAWLLIMMRSSTSPKALEVIQRASREGFYQPFVEWVVGEHAAVRVRLAAGLMMGLSISKDLAHGLELSPEECEMLKDRIAVLLQGFIDG</sequence>
<organism evidence="6 7">
    <name type="scientific">Brevundimonas staleyi</name>
    <dbReference type="NCBI Taxonomy" id="74326"/>
    <lineage>
        <taxon>Bacteria</taxon>
        <taxon>Pseudomonadati</taxon>
        <taxon>Pseudomonadota</taxon>
        <taxon>Alphaproteobacteria</taxon>
        <taxon>Caulobacterales</taxon>
        <taxon>Caulobacteraceae</taxon>
        <taxon>Brevundimonas</taxon>
    </lineage>
</organism>
<dbReference type="PROSITE" id="PS50977">
    <property type="entry name" value="HTH_TETR_2"/>
    <property type="match status" value="1"/>
</dbReference>
<dbReference type="PRINTS" id="PR00455">
    <property type="entry name" value="HTHTETR"/>
</dbReference>
<proteinExistence type="predicted"/>
<dbReference type="EMBL" id="JBHSLF010000022">
    <property type="protein sequence ID" value="MFC5344586.1"/>
    <property type="molecule type" value="Genomic_DNA"/>
</dbReference>
<dbReference type="InterPro" id="IPR036271">
    <property type="entry name" value="Tet_transcr_reg_TetR-rel_C_sf"/>
</dbReference>
<dbReference type="InterPro" id="IPR041678">
    <property type="entry name" value="TetR_C_16"/>
</dbReference>
<dbReference type="SUPFAM" id="SSF48498">
    <property type="entry name" value="Tetracyclin repressor-like, C-terminal domain"/>
    <property type="match status" value="1"/>
</dbReference>
<evidence type="ECO:0000259" key="5">
    <source>
        <dbReference type="PROSITE" id="PS50977"/>
    </source>
</evidence>
<keyword evidence="2 4" id="KW-0238">DNA-binding</keyword>
<dbReference type="Proteomes" id="UP001596152">
    <property type="component" value="Unassembled WGS sequence"/>
</dbReference>
<dbReference type="InterPro" id="IPR001647">
    <property type="entry name" value="HTH_TetR"/>
</dbReference>
<evidence type="ECO:0000256" key="2">
    <source>
        <dbReference type="ARBA" id="ARBA00023125"/>
    </source>
</evidence>
<evidence type="ECO:0000313" key="6">
    <source>
        <dbReference type="EMBL" id="MFC5344586.1"/>
    </source>
</evidence>
<protein>
    <submittedName>
        <fullName evidence="6">TetR/AcrR family transcriptional regulator</fullName>
    </submittedName>
</protein>
<dbReference type="InterPro" id="IPR050109">
    <property type="entry name" value="HTH-type_TetR-like_transc_reg"/>
</dbReference>
<feature type="DNA-binding region" description="H-T-H motif" evidence="4">
    <location>
        <begin position="36"/>
        <end position="55"/>
    </location>
</feature>
<feature type="domain" description="HTH tetR-type" evidence="5">
    <location>
        <begin position="13"/>
        <end position="73"/>
    </location>
</feature>
<dbReference type="SUPFAM" id="SSF46689">
    <property type="entry name" value="Homeodomain-like"/>
    <property type="match status" value="1"/>
</dbReference>
<gene>
    <name evidence="6" type="ORF">ACFPIE_11725</name>
</gene>
<dbReference type="RefSeq" id="WP_374037169.1">
    <property type="nucleotide sequence ID" value="NZ_CP169082.1"/>
</dbReference>
<evidence type="ECO:0000256" key="3">
    <source>
        <dbReference type="ARBA" id="ARBA00023163"/>
    </source>
</evidence>
<dbReference type="PANTHER" id="PTHR30055:SF234">
    <property type="entry name" value="HTH-TYPE TRANSCRIPTIONAL REGULATOR BETI"/>
    <property type="match status" value="1"/>
</dbReference>
<name>A0ABW0FT84_9CAUL</name>
<evidence type="ECO:0000256" key="1">
    <source>
        <dbReference type="ARBA" id="ARBA00023015"/>
    </source>
</evidence>
<keyword evidence="7" id="KW-1185">Reference proteome</keyword>
<dbReference type="Gene3D" id="1.10.357.10">
    <property type="entry name" value="Tetracycline Repressor, domain 2"/>
    <property type="match status" value="1"/>
</dbReference>
<dbReference type="Pfam" id="PF17920">
    <property type="entry name" value="TetR_C_16"/>
    <property type="match status" value="1"/>
</dbReference>
<dbReference type="PANTHER" id="PTHR30055">
    <property type="entry name" value="HTH-TYPE TRANSCRIPTIONAL REGULATOR RUTR"/>
    <property type="match status" value="1"/>
</dbReference>
<evidence type="ECO:0000313" key="7">
    <source>
        <dbReference type="Proteomes" id="UP001596152"/>
    </source>
</evidence>
<dbReference type="Pfam" id="PF00440">
    <property type="entry name" value="TetR_N"/>
    <property type="match status" value="1"/>
</dbReference>
<comment type="caution">
    <text evidence="6">The sequence shown here is derived from an EMBL/GenBank/DDBJ whole genome shotgun (WGS) entry which is preliminary data.</text>
</comment>
<accession>A0ABW0FT84</accession>